<dbReference type="EMBL" id="JAOPJF010000002">
    <property type="protein sequence ID" value="KAK1150044.1"/>
    <property type="molecule type" value="Genomic_DNA"/>
</dbReference>
<protein>
    <submittedName>
        <fullName evidence="1">Uncharacterized protein</fullName>
    </submittedName>
</protein>
<sequence length="836" mass="95741">MRLIRVQADADLKVLIALGGWTFNDPGPTATVFSDIAASVEKQKKFFKSLVSFMSTYDFDGVDLDWEYPKADDRSGKPADYDNFPKFLANLKSTLDKTPGRNELSITLPASYWYLQHFDLKKLGKHVTFSNIMTYDMHGTWDRGNKWTGEYLNAHTNLTEIKNSLDLLWRNDVKAEQVVMGLAFYGRGYTVASPSCVEPGCLYLSGSVKADCSHETGILLNSEIVETMHTKGLSSKLYKDAAVKVTHWGNQWVSYDDQDTLKIKTDFAREQCLGGVMVWAISHDTKNATFSEALTKVSNRRAIAQRQVEDQGHITDTTEYDTCKWSDCGASCPGGWSTVRVAMDTYNDDCYAHGGKAFCCNAIYYTEATRLSDELQSFENAVEAWIDDPDCASSGSLKSLSTRDTKCNRLILVTYLAQILTRSIHKQKHWETLAGIWDKVVKRFPHLAAEAMMDYFTFGDRFVGKPAKFAGDLFDQPETYESMIAGDKDFISCDIDLCQTLGCDDEADEALARRHHQWEEQGKILRSLEKRGEEEDAVWECEDAAGRVLITWKQHAFPNRGKWKEKSKPMHEAVNHQDKEECANCDVSERQITVKQRSKYTTEHIIELKTLEQFFKYLVENSICGVDCAFLLNYFTQDVLVDPPRLPGGNNFKAPSDRFMESLGSNELRDNFRLLDKELNTLKGNLWWSQGRGELENRMKNILRDKKIGQGLSVVRDVISVFNYLNLPKVWEKYKRTNILIRQELERTQKAYKEASSTDIKLLECWDLFLYNLMKEMVEESREFVKKHLASFTTNWVGISKPGDKDWEAKMEQVQEFVNAIEKQLDKIHINLKDLF</sequence>
<proteinExistence type="predicted"/>
<gene>
    <name evidence="1" type="ORF">N8T08_003602</name>
</gene>
<evidence type="ECO:0000313" key="1">
    <source>
        <dbReference type="EMBL" id="KAK1150044.1"/>
    </source>
</evidence>
<dbReference type="Proteomes" id="UP001177260">
    <property type="component" value="Unassembled WGS sequence"/>
</dbReference>
<organism evidence="1 2">
    <name type="scientific">Aspergillus melleus</name>
    <dbReference type="NCBI Taxonomy" id="138277"/>
    <lineage>
        <taxon>Eukaryota</taxon>
        <taxon>Fungi</taxon>
        <taxon>Dikarya</taxon>
        <taxon>Ascomycota</taxon>
        <taxon>Pezizomycotina</taxon>
        <taxon>Eurotiomycetes</taxon>
        <taxon>Eurotiomycetidae</taxon>
        <taxon>Eurotiales</taxon>
        <taxon>Aspergillaceae</taxon>
        <taxon>Aspergillus</taxon>
        <taxon>Aspergillus subgen. Circumdati</taxon>
    </lineage>
</organism>
<comment type="caution">
    <text evidence="1">The sequence shown here is derived from an EMBL/GenBank/DDBJ whole genome shotgun (WGS) entry which is preliminary data.</text>
</comment>
<evidence type="ECO:0000313" key="2">
    <source>
        <dbReference type="Proteomes" id="UP001177260"/>
    </source>
</evidence>
<reference evidence="1 2" key="1">
    <citation type="journal article" date="2023" name="ACS Omega">
        <title>Identification of the Neoaspergillic Acid Biosynthesis Gene Cluster by Establishing an In Vitro CRISPR-Ribonucleoprotein Genetic System in Aspergillus melleus.</title>
        <authorList>
            <person name="Yuan B."/>
            <person name="Grau M.F."/>
            <person name="Murata R.M."/>
            <person name="Torok T."/>
            <person name="Venkateswaran K."/>
            <person name="Stajich J.E."/>
            <person name="Wang C.C.C."/>
        </authorList>
    </citation>
    <scope>NUCLEOTIDE SEQUENCE [LARGE SCALE GENOMIC DNA]</scope>
    <source>
        <strain evidence="1 2">IMV 1140</strain>
    </source>
</reference>
<accession>A0ACC3BH08</accession>
<keyword evidence="2" id="KW-1185">Reference proteome</keyword>
<name>A0ACC3BH08_9EURO</name>